<evidence type="ECO:0000313" key="2">
    <source>
        <dbReference type="Proteomes" id="UP000309952"/>
    </source>
</evidence>
<gene>
    <name evidence="1" type="ORF">NCTC9239_01238</name>
</gene>
<protein>
    <submittedName>
        <fullName evidence="1">Uncharacterized protein</fullName>
    </submittedName>
</protein>
<dbReference type="AlphaFoldDB" id="A0A4P1K049"/>
<reference evidence="1 2" key="1">
    <citation type="submission" date="2019-04" db="EMBL/GenBank/DDBJ databases">
        <authorList>
            <consortium name="Pathogen Informatics"/>
        </authorList>
    </citation>
    <scope>NUCLEOTIDE SEQUENCE [LARGE SCALE GENOMIC DNA]</scope>
    <source>
        <strain evidence="1 2">NCTC9239</strain>
    </source>
</reference>
<evidence type="ECO:0000313" key="1">
    <source>
        <dbReference type="EMBL" id="VTO13978.1"/>
    </source>
</evidence>
<name>A0A4P1K049_9CAUL</name>
<accession>A0A4P1K049</accession>
<dbReference type="EMBL" id="LR588407">
    <property type="protein sequence ID" value="VTO13978.1"/>
    <property type="molecule type" value="Genomic_DNA"/>
</dbReference>
<sequence>MDAKTWADACAALPDRTRTQVRDKGKRMNLYKPRAWPKKTVAKSTGAMMREAMAAVPRGVPPDERADLIADLVTMRLGGRREPFSALLKEARRERNRIMGTWSERSLDAQIGDHDGFTLMDRLDSNGRVW</sequence>
<proteinExistence type="predicted"/>
<dbReference type="KEGG" id="bvy:NCTC9239_01238"/>
<dbReference type="Proteomes" id="UP000309952">
    <property type="component" value="Chromosome"/>
</dbReference>
<organism evidence="1 2">
    <name type="scientific">Brevundimonas vancanneytii</name>
    <dbReference type="NCBI Taxonomy" id="1325724"/>
    <lineage>
        <taxon>Bacteria</taxon>
        <taxon>Pseudomonadati</taxon>
        <taxon>Pseudomonadota</taxon>
        <taxon>Alphaproteobacteria</taxon>
        <taxon>Caulobacterales</taxon>
        <taxon>Caulobacteraceae</taxon>
        <taxon>Brevundimonas</taxon>
    </lineage>
</organism>
<keyword evidence="2" id="KW-1185">Reference proteome</keyword>